<evidence type="ECO:0000256" key="6">
    <source>
        <dbReference type="ARBA" id="ARBA00022840"/>
    </source>
</evidence>
<dbReference type="GO" id="GO:0002937">
    <property type="term" value="P:tRNA 4-thiouridine biosynthesis"/>
    <property type="evidence" value="ECO:0007669"/>
    <property type="project" value="TreeGrafter"/>
</dbReference>
<evidence type="ECO:0000256" key="3">
    <source>
        <dbReference type="ARBA" id="ARBA00022555"/>
    </source>
</evidence>
<comment type="pathway">
    <text evidence="9">Cofactor biosynthesis; thiamine diphosphate biosynthesis.</text>
</comment>
<comment type="catalytic activity">
    <reaction evidence="9">
        <text>[ThiI sulfur-carrier protein]-S-sulfanyl-L-cysteine + a uridine in tRNA + 2 reduced [2Fe-2S]-[ferredoxin] + ATP + H(+) = [ThiI sulfur-carrier protein]-L-cysteine + a 4-thiouridine in tRNA + 2 oxidized [2Fe-2S]-[ferredoxin] + AMP + diphosphate</text>
        <dbReference type="Rhea" id="RHEA:24176"/>
        <dbReference type="Rhea" id="RHEA-COMP:10000"/>
        <dbReference type="Rhea" id="RHEA-COMP:10001"/>
        <dbReference type="Rhea" id="RHEA-COMP:13337"/>
        <dbReference type="Rhea" id="RHEA-COMP:13338"/>
        <dbReference type="Rhea" id="RHEA-COMP:13339"/>
        <dbReference type="Rhea" id="RHEA-COMP:13340"/>
        <dbReference type="ChEBI" id="CHEBI:15378"/>
        <dbReference type="ChEBI" id="CHEBI:29950"/>
        <dbReference type="ChEBI" id="CHEBI:30616"/>
        <dbReference type="ChEBI" id="CHEBI:33019"/>
        <dbReference type="ChEBI" id="CHEBI:33737"/>
        <dbReference type="ChEBI" id="CHEBI:33738"/>
        <dbReference type="ChEBI" id="CHEBI:61963"/>
        <dbReference type="ChEBI" id="CHEBI:65315"/>
        <dbReference type="ChEBI" id="CHEBI:136798"/>
        <dbReference type="ChEBI" id="CHEBI:456215"/>
        <dbReference type="EC" id="2.8.1.4"/>
    </reaction>
</comment>
<dbReference type="InterPro" id="IPR049961">
    <property type="entry name" value="ThiI_N"/>
</dbReference>
<dbReference type="GO" id="GO:0052837">
    <property type="term" value="P:thiazole biosynthetic process"/>
    <property type="evidence" value="ECO:0007669"/>
    <property type="project" value="TreeGrafter"/>
</dbReference>
<dbReference type="CDD" id="cd11716">
    <property type="entry name" value="THUMP_ThiI"/>
    <property type="match status" value="1"/>
</dbReference>
<feature type="binding site" evidence="9">
    <location>
        <position position="301"/>
    </location>
    <ligand>
        <name>ATP</name>
        <dbReference type="ChEBI" id="CHEBI:30616"/>
    </ligand>
</feature>
<feature type="binding site" evidence="9">
    <location>
        <position position="292"/>
    </location>
    <ligand>
        <name>ATP</name>
        <dbReference type="ChEBI" id="CHEBI:30616"/>
    </ligand>
</feature>
<dbReference type="InterPro" id="IPR014729">
    <property type="entry name" value="Rossmann-like_a/b/a_fold"/>
</dbReference>
<sequence>MNSNWVIIVRYGEIGIKGERTRNRMENLLIRNIIDVLKRSRCRLDLKINKSRGRIYITGFKSEEESVEYLNNISHVMGIVSLSPAFMTNFNTLEDLCNKAFEFFVDRIRGNSFAIRVRRIGSHDFTSIDVARLVGEKIVKKTNLRVDLTYPDYTACIEIRNNIVYFYDKIVNGPGGLPIGSEGRVLVLFSGGIDSPVATWFIMRRGCEADLLLFNIAGSKQVEMVKKIAYVLMSNWCFGYRPKMYIIDLKPLIARLLSSIPENYIVIVMRRLMMRIASKLADKINAKAVVTGENLGQVASQTLDNLVIIDSASTKTVLRPLIGFDKNDIIEYAKMIGTYEYSSKLPEYCLIGTRRVNPHAILERVLEYESRINISDRDVEELIDKAEVYDILESENM</sequence>
<evidence type="ECO:0000259" key="10">
    <source>
        <dbReference type="PROSITE" id="PS51165"/>
    </source>
</evidence>
<keyword evidence="7 9" id="KW-0694">RNA-binding</keyword>
<keyword evidence="6 9" id="KW-0067">ATP-binding</keyword>
<dbReference type="InterPro" id="IPR050102">
    <property type="entry name" value="tRNA_sulfurtransferase_ThiI"/>
</dbReference>
<dbReference type="GO" id="GO:0004810">
    <property type="term" value="F:CCA tRNA nucleotidyltransferase activity"/>
    <property type="evidence" value="ECO:0007669"/>
    <property type="project" value="InterPro"/>
</dbReference>
<comment type="caution">
    <text evidence="9">Lacks conserved residue(s) required for the propagation of feature annotation.</text>
</comment>
<name>A0A7C4HE80_STAMA</name>
<dbReference type="NCBIfam" id="TIGR00342">
    <property type="entry name" value="tRNA uracil 4-sulfurtransferase ThiI"/>
    <property type="match status" value="1"/>
</dbReference>
<dbReference type="Pfam" id="PF22025">
    <property type="entry name" value="ThiI_fer"/>
    <property type="match status" value="1"/>
</dbReference>
<dbReference type="Pfam" id="PF02568">
    <property type="entry name" value="ThiI"/>
    <property type="match status" value="1"/>
</dbReference>
<dbReference type="UniPathway" id="UPA00060"/>
<dbReference type="Gene3D" id="3.30.2130.30">
    <property type="match status" value="1"/>
</dbReference>
<dbReference type="EMBL" id="DTBJ01000047">
    <property type="protein sequence ID" value="HGM59024.1"/>
    <property type="molecule type" value="Genomic_DNA"/>
</dbReference>
<reference evidence="11" key="1">
    <citation type="journal article" date="2020" name="mSystems">
        <title>Genome- and Community-Level Interaction Insights into Carbon Utilization and Element Cycling Functions of Hydrothermarchaeota in Hydrothermal Sediment.</title>
        <authorList>
            <person name="Zhou Z."/>
            <person name="Liu Y."/>
            <person name="Xu W."/>
            <person name="Pan J."/>
            <person name="Luo Z.H."/>
            <person name="Li M."/>
        </authorList>
    </citation>
    <scope>NUCLEOTIDE SEQUENCE [LARGE SCALE GENOMIC DNA]</scope>
    <source>
        <strain evidence="11">SpSt-642</strain>
    </source>
</reference>
<dbReference type="InterPro" id="IPR020536">
    <property type="entry name" value="ThiI_AANH"/>
</dbReference>
<evidence type="ECO:0000256" key="7">
    <source>
        <dbReference type="ARBA" id="ARBA00022884"/>
    </source>
</evidence>
<dbReference type="EC" id="2.8.1.4" evidence="9"/>
<dbReference type="PROSITE" id="PS51165">
    <property type="entry name" value="THUMP"/>
    <property type="match status" value="1"/>
</dbReference>
<evidence type="ECO:0000256" key="1">
    <source>
        <dbReference type="ARBA" id="ARBA00004496"/>
    </source>
</evidence>
<dbReference type="InterPro" id="IPR003720">
    <property type="entry name" value="tRNA_STrfase"/>
</dbReference>
<feature type="domain" description="THUMP" evidence="10">
    <location>
        <begin position="67"/>
        <end position="170"/>
    </location>
</feature>
<keyword evidence="2 9" id="KW-0963">Cytoplasm</keyword>
<evidence type="ECO:0000256" key="2">
    <source>
        <dbReference type="ARBA" id="ARBA00022490"/>
    </source>
</evidence>
<dbReference type="PANTHER" id="PTHR43209:SF1">
    <property type="entry name" value="TRNA SULFURTRANSFERASE"/>
    <property type="match status" value="1"/>
</dbReference>
<protein>
    <recommendedName>
        <fullName evidence="9">Probable tRNA sulfurtransferase</fullName>
        <ecNumber evidence="9">2.8.1.4</ecNumber>
    </recommendedName>
    <alternativeName>
        <fullName evidence="9">Sulfur carrier protein ThiS sulfurtransferase</fullName>
    </alternativeName>
    <alternativeName>
        <fullName evidence="9">Thiamine biosynthesis protein ThiI</fullName>
    </alternativeName>
    <alternativeName>
        <fullName evidence="9">tRNA 4-thiouridine synthase</fullName>
    </alternativeName>
</protein>
<evidence type="ECO:0000256" key="8">
    <source>
        <dbReference type="ARBA" id="ARBA00022977"/>
    </source>
</evidence>
<evidence type="ECO:0000256" key="5">
    <source>
        <dbReference type="ARBA" id="ARBA00022741"/>
    </source>
</evidence>
<dbReference type="SUPFAM" id="SSF143437">
    <property type="entry name" value="THUMP domain-like"/>
    <property type="match status" value="1"/>
</dbReference>
<dbReference type="SMART" id="SM00981">
    <property type="entry name" value="THUMP"/>
    <property type="match status" value="1"/>
</dbReference>
<dbReference type="SUPFAM" id="SSF52402">
    <property type="entry name" value="Adenine nucleotide alpha hydrolases-like"/>
    <property type="match status" value="1"/>
</dbReference>
<dbReference type="GO" id="GO:0005524">
    <property type="term" value="F:ATP binding"/>
    <property type="evidence" value="ECO:0007669"/>
    <property type="project" value="UniProtKB-UniRule"/>
</dbReference>
<accession>A0A7C4HE80</accession>
<dbReference type="InterPro" id="IPR054173">
    <property type="entry name" value="ThiI_fer"/>
</dbReference>
<comment type="similarity">
    <text evidence="9">Belongs to the ThiI family.</text>
</comment>
<evidence type="ECO:0000313" key="11">
    <source>
        <dbReference type="EMBL" id="HGM59024.1"/>
    </source>
</evidence>
<dbReference type="GO" id="GO:0005829">
    <property type="term" value="C:cytosol"/>
    <property type="evidence" value="ECO:0007669"/>
    <property type="project" value="TreeGrafter"/>
</dbReference>
<evidence type="ECO:0000256" key="4">
    <source>
        <dbReference type="ARBA" id="ARBA00022679"/>
    </source>
</evidence>
<keyword evidence="3 9" id="KW-0820">tRNA-binding</keyword>
<dbReference type="AlphaFoldDB" id="A0A7C4HE80"/>
<gene>
    <name evidence="9 11" type="primary">thiI</name>
    <name evidence="11" type="ORF">ENU14_05520</name>
</gene>
<dbReference type="GO" id="GO:0000049">
    <property type="term" value="F:tRNA binding"/>
    <property type="evidence" value="ECO:0007669"/>
    <property type="project" value="UniProtKB-UniRule"/>
</dbReference>
<proteinExistence type="inferred from homology"/>
<dbReference type="HAMAP" id="MF_00021">
    <property type="entry name" value="ThiI"/>
    <property type="match status" value="1"/>
</dbReference>
<comment type="catalytic activity">
    <reaction evidence="9">
        <text>[ThiS sulfur-carrier protein]-C-terminal Gly-Gly-AMP + S-sulfanyl-L-cysteinyl-[cysteine desulfurase] + AH2 = [ThiS sulfur-carrier protein]-C-terminal-Gly-aminoethanethioate + L-cysteinyl-[cysteine desulfurase] + A + AMP + 2 H(+)</text>
        <dbReference type="Rhea" id="RHEA:43340"/>
        <dbReference type="Rhea" id="RHEA-COMP:12157"/>
        <dbReference type="Rhea" id="RHEA-COMP:12158"/>
        <dbReference type="Rhea" id="RHEA-COMP:12910"/>
        <dbReference type="Rhea" id="RHEA-COMP:19908"/>
        <dbReference type="ChEBI" id="CHEBI:13193"/>
        <dbReference type="ChEBI" id="CHEBI:15378"/>
        <dbReference type="ChEBI" id="CHEBI:17499"/>
        <dbReference type="ChEBI" id="CHEBI:29950"/>
        <dbReference type="ChEBI" id="CHEBI:61963"/>
        <dbReference type="ChEBI" id="CHEBI:90618"/>
        <dbReference type="ChEBI" id="CHEBI:232372"/>
        <dbReference type="ChEBI" id="CHEBI:456215"/>
    </reaction>
</comment>
<comment type="function">
    <text evidence="9">Catalyzes the ATP-dependent transfer of a sulfur to tRNA to produce 4-thiouridine in position 8 of tRNAs, which functions as a near-UV photosensor. Also catalyzes the transfer of sulfur to the sulfur carrier protein ThiS, forming ThiS-thiocarboxylate. This is a step in the synthesis of thiazole, in the thiamine biosynthesis pathway. The sulfur is donated as persulfide by IscS.</text>
</comment>
<organism evidence="11">
    <name type="scientific">Staphylothermus marinus</name>
    <dbReference type="NCBI Taxonomy" id="2280"/>
    <lineage>
        <taxon>Archaea</taxon>
        <taxon>Thermoproteota</taxon>
        <taxon>Thermoprotei</taxon>
        <taxon>Desulfurococcales</taxon>
        <taxon>Desulfurococcaceae</taxon>
        <taxon>Staphylothermus</taxon>
    </lineage>
</organism>
<dbReference type="CDD" id="cd01712">
    <property type="entry name" value="PPase_ThiI"/>
    <property type="match status" value="1"/>
</dbReference>
<dbReference type="GO" id="GO:0009228">
    <property type="term" value="P:thiamine biosynthetic process"/>
    <property type="evidence" value="ECO:0007669"/>
    <property type="project" value="UniProtKB-KW"/>
</dbReference>
<comment type="caution">
    <text evidence="11">The sequence shown here is derived from an EMBL/GenBank/DDBJ whole genome shotgun (WGS) entry which is preliminary data.</text>
</comment>
<dbReference type="Gene3D" id="3.40.50.620">
    <property type="entry name" value="HUPs"/>
    <property type="match status" value="1"/>
</dbReference>
<dbReference type="InterPro" id="IPR004114">
    <property type="entry name" value="THUMP_dom"/>
</dbReference>
<keyword evidence="5 9" id="KW-0547">Nucleotide-binding</keyword>
<comment type="subcellular location">
    <subcellularLocation>
        <location evidence="1 9">Cytoplasm</location>
    </subcellularLocation>
</comment>
<evidence type="ECO:0000256" key="9">
    <source>
        <dbReference type="HAMAP-Rule" id="MF_00021"/>
    </source>
</evidence>
<feature type="binding site" evidence="9">
    <location>
        <position position="270"/>
    </location>
    <ligand>
        <name>ATP</name>
        <dbReference type="ChEBI" id="CHEBI:30616"/>
    </ligand>
</feature>
<dbReference type="PANTHER" id="PTHR43209">
    <property type="entry name" value="TRNA SULFURTRANSFERASE"/>
    <property type="match status" value="1"/>
</dbReference>
<keyword evidence="8 9" id="KW-0784">Thiamine biosynthesis</keyword>
<keyword evidence="4 9" id="KW-0808">Transferase</keyword>
<dbReference type="Pfam" id="PF02926">
    <property type="entry name" value="THUMP"/>
    <property type="match status" value="1"/>
</dbReference>
<dbReference type="InterPro" id="IPR049962">
    <property type="entry name" value="THUMP_ThiI"/>
</dbReference>
<dbReference type="GO" id="GO:0140741">
    <property type="term" value="F:tRNA-uracil-4 sulfurtransferase activity"/>
    <property type="evidence" value="ECO:0007669"/>
    <property type="project" value="UniProtKB-EC"/>
</dbReference>
<dbReference type="GO" id="GO:0009229">
    <property type="term" value="P:thiamine diphosphate biosynthetic process"/>
    <property type="evidence" value="ECO:0007669"/>
    <property type="project" value="UniProtKB-UniRule"/>
</dbReference>
<feature type="binding site" evidence="9">
    <location>
        <begin position="188"/>
        <end position="189"/>
    </location>
    <ligand>
        <name>ATP</name>
        <dbReference type="ChEBI" id="CHEBI:30616"/>
    </ligand>
</feature>